<dbReference type="CDD" id="cd09917">
    <property type="entry name" value="F-box_SF"/>
    <property type="match status" value="1"/>
</dbReference>
<protein>
    <recommendedName>
        <fullName evidence="4">F-box domain-containing protein</fullName>
    </recommendedName>
</protein>
<dbReference type="EMBL" id="JAQQWP010000002">
    <property type="protein sequence ID" value="KAK8130356.1"/>
    <property type="molecule type" value="Genomic_DNA"/>
</dbReference>
<dbReference type="SUPFAM" id="SSF81383">
    <property type="entry name" value="F-box domain"/>
    <property type="match status" value="1"/>
</dbReference>
<evidence type="ECO:0008006" key="4">
    <source>
        <dbReference type="Google" id="ProtNLM"/>
    </source>
</evidence>
<gene>
    <name evidence="2" type="ORF">PG999_002736</name>
</gene>
<keyword evidence="3" id="KW-1185">Reference proteome</keyword>
<comment type="caution">
    <text evidence="2">The sequence shown here is derived from an EMBL/GenBank/DDBJ whole genome shotgun (WGS) entry which is preliminary data.</text>
</comment>
<proteinExistence type="predicted"/>
<organism evidence="2 3">
    <name type="scientific">Apiospora kogelbergensis</name>
    <dbReference type="NCBI Taxonomy" id="1337665"/>
    <lineage>
        <taxon>Eukaryota</taxon>
        <taxon>Fungi</taxon>
        <taxon>Dikarya</taxon>
        <taxon>Ascomycota</taxon>
        <taxon>Pezizomycotina</taxon>
        <taxon>Sordariomycetes</taxon>
        <taxon>Xylariomycetidae</taxon>
        <taxon>Amphisphaeriales</taxon>
        <taxon>Apiosporaceae</taxon>
        <taxon>Apiospora</taxon>
    </lineage>
</organism>
<name>A0AAW0R999_9PEZI</name>
<accession>A0AAW0R999</accession>
<feature type="region of interest" description="Disordered" evidence="1">
    <location>
        <begin position="58"/>
        <end position="82"/>
    </location>
</feature>
<evidence type="ECO:0000313" key="3">
    <source>
        <dbReference type="Proteomes" id="UP001392437"/>
    </source>
</evidence>
<dbReference type="InterPro" id="IPR036047">
    <property type="entry name" value="F-box-like_dom_sf"/>
</dbReference>
<sequence>MTNGTVQHRVLLRIPELLEAIILHLDQKAILVNAQRVCHQWHRCITEMPSIQHHLFLLPEPTSNDNHDSKDGASSNPPRPNPLLARHFPEWFEHCTTWPPDQRLPFVRTTDPSARGMNDDRLFPTMPWVHRRLDAYVRPDATWRRMLLQQPPRRGLGLVMTHCGRLVRGDLPEHTKFGDIGDGGWPANLDRPATLPELLELTCMCIHVRPVVRVRPADGDDDDQQQQSPQERHAVARFRVMWGRLSPDESASPSGSVAGDELQSRLQSAMDKHGIVVQHDSCPHTPAEPDVWVHRLGPLWLNPS</sequence>
<dbReference type="Proteomes" id="UP001392437">
    <property type="component" value="Unassembled WGS sequence"/>
</dbReference>
<evidence type="ECO:0000313" key="2">
    <source>
        <dbReference type="EMBL" id="KAK8130356.1"/>
    </source>
</evidence>
<dbReference type="AlphaFoldDB" id="A0AAW0R999"/>
<evidence type="ECO:0000256" key="1">
    <source>
        <dbReference type="SAM" id="MobiDB-lite"/>
    </source>
</evidence>
<reference evidence="2 3" key="1">
    <citation type="submission" date="2023-01" db="EMBL/GenBank/DDBJ databases">
        <title>Analysis of 21 Apiospora genomes using comparative genomics revels a genus with tremendous synthesis potential of carbohydrate active enzymes and secondary metabolites.</title>
        <authorList>
            <person name="Sorensen T."/>
        </authorList>
    </citation>
    <scope>NUCLEOTIDE SEQUENCE [LARGE SCALE GENOMIC DNA]</scope>
    <source>
        <strain evidence="2 3">CBS 117206</strain>
    </source>
</reference>